<comment type="caution">
    <text evidence="3">The sequence shown here is derived from an EMBL/GenBank/DDBJ whole genome shotgun (WGS) entry which is preliminary data.</text>
</comment>
<organism evidence="3 4">
    <name type="scientific">Azospirillum rugosum</name>
    <dbReference type="NCBI Taxonomy" id="416170"/>
    <lineage>
        <taxon>Bacteria</taxon>
        <taxon>Pseudomonadati</taxon>
        <taxon>Pseudomonadota</taxon>
        <taxon>Alphaproteobacteria</taxon>
        <taxon>Rhodospirillales</taxon>
        <taxon>Azospirillaceae</taxon>
        <taxon>Azospirillum</taxon>
    </lineage>
</organism>
<feature type="signal peptide" evidence="1">
    <location>
        <begin position="1"/>
        <end position="20"/>
    </location>
</feature>
<evidence type="ECO:0000259" key="2">
    <source>
        <dbReference type="Pfam" id="PF13609"/>
    </source>
</evidence>
<dbReference type="EMBL" id="JAGINP010000013">
    <property type="protein sequence ID" value="MBP2293893.1"/>
    <property type="molecule type" value="Genomic_DNA"/>
</dbReference>
<dbReference type="Proteomes" id="UP000781958">
    <property type="component" value="Unassembled WGS sequence"/>
</dbReference>
<protein>
    <submittedName>
        <fullName evidence="3">Porin</fullName>
    </submittedName>
</protein>
<evidence type="ECO:0000256" key="1">
    <source>
        <dbReference type="SAM" id="SignalP"/>
    </source>
</evidence>
<dbReference type="Gene3D" id="2.40.160.10">
    <property type="entry name" value="Porin"/>
    <property type="match status" value="1"/>
</dbReference>
<dbReference type="RefSeq" id="WP_209767812.1">
    <property type="nucleotide sequence ID" value="NZ_JAGINP010000013.1"/>
</dbReference>
<dbReference type="InterPro" id="IPR033900">
    <property type="entry name" value="Gram_neg_porin_domain"/>
</dbReference>
<evidence type="ECO:0000313" key="3">
    <source>
        <dbReference type="EMBL" id="MBP2293893.1"/>
    </source>
</evidence>
<feature type="domain" description="Porin" evidence="2">
    <location>
        <begin position="10"/>
        <end position="379"/>
    </location>
</feature>
<dbReference type="InterPro" id="IPR023614">
    <property type="entry name" value="Porin_dom_sf"/>
</dbReference>
<feature type="chain" id="PRO_5046976451" evidence="1">
    <location>
        <begin position="21"/>
        <end position="406"/>
    </location>
</feature>
<evidence type="ECO:0000313" key="4">
    <source>
        <dbReference type="Proteomes" id="UP000781958"/>
    </source>
</evidence>
<accession>A0ABS4SMV2</accession>
<dbReference type="SUPFAM" id="SSF56935">
    <property type="entry name" value="Porins"/>
    <property type="match status" value="1"/>
</dbReference>
<gene>
    <name evidence="3" type="ORF">J2851_003678</name>
</gene>
<keyword evidence="4" id="KW-1185">Reference proteome</keyword>
<sequence>MNRYLLAGCAAVALAMGAGAANAQAKFEVKVGGDAYFEAGYVSQDKDSGLRSTEFQNRFRVNIIPTAKADNGLEYGGRVRIRAAGANTNVTGDRAYIFAQGAFGQVRLGVTNSFNDETYVSTPTDYLPLALVDRVVNWIGGAPGTAGAQIGGGAVPYSGADVNGGVAPTVTGNSIVWPSLAMEGNATKIVYFSPRFAGLQLGASYTPRNDSVNQDVDRLKIATTATAAATANYQDMIEVGANYSNTFAGFTVKGSAGYFWGDALGRGVASDRYEDLNAWQVGAQVGYAGFSVGGSYTDYGKSGQNKILGNFTEDTRNWTAGVQYTTGPIVVGFNYKFGADAGSTTLPGSRHLNVYEVGAGYTVAPGLTVQAQYDYFDAKSDKTATAASGSPDDKGHVVLVRSVLAF</sequence>
<reference evidence="3 4" key="1">
    <citation type="submission" date="2021-03" db="EMBL/GenBank/DDBJ databases">
        <title>Genomic Encyclopedia of Type Strains, Phase III (KMG-III): the genomes of soil and plant-associated and newly described type strains.</title>
        <authorList>
            <person name="Whitman W."/>
        </authorList>
    </citation>
    <scope>NUCLEOTIDE SEQUENCE [LARGE SCALE GENOMIC DNA]</scope>
    <source>
        <strain evidence="3 4">IMMIB AFH-6</strain>
    </source>
</reference>
<keyword evidence="1" id="KW-0732">Signal</keyword>
<name>A0ABS4SMV2_9PROT</name>
<dbReference type="Pfam" id="PF13609">
    <property type="entry name" value="Porin_4"/>
    <property type="match status" value="1"/>
</dbReference>
<proteinExistence type="predicted"/>